<evidence type="ECO:0000256" key="1">
    <source>
        <dbReference type="ARBA" id="ARBA00022723"/>
    </source>
</evidence>
<evidence type="ECO:0000256" key="4">
    <source>
        <dbReference type="PROSITE-ProRule" id="PRU00134"/>
    </source>
</evidence>
<organism evidence="6 7">
    <name type="scientific">Ephemerocybe angulata</name>
    <dbReference type="NCBI Taxonomy" id="980116"/>
    <lineage>
        <taxon>Eukaryota</taxon>
        <taxon>Fungi</taxon>
        <taxon>Dikarya</taxon>
        <taxon>Basidiomycota</taxon>
        <taxon>Agaricomycotina</taxon>
        <taxon>Agaricomycetes</taxon>
        <taxon>Agaricomycetidae</taxon>
        <taxon>Agaricales</taxon>
        <taxon>Agaricineae</taxon>
        <taxon>Psathyrellaceae</taxon>
        <taxon>Ephemerocybe</taxon>
    </lineage>
</organism>
<dbReference type="Gene3D" id="6.10.140.2220">
    <property type="match status" value="1"/>
</dbReference>
<dbReference type="EMBL" id="JACGCI010000045">
    <property type="protein sequence ID" value="KAF6752214.1"/>
    <property type="molecule type" value="Genomic_DNA"/>
</dbReference>
<gene>
    <name evidence="6" type="ORF">DFP72DRAFT_905285</name>
</gene>
<keyword evidence="3" id="KW-0862">Zinc</keyword>
<dbReference type="GO" id="GO:0008270">
    <property type="term" value="F:zinc ion binding"/>
    <property type="evidence" value="ECO:0007669"/>
    <property type="project" value="UniProtKB-KW"/>
</dbReference>
<evidence type="ECO:0000313" key="7">
    <source>
        <dbReference type="Proteomes" id="UP000521943"/>
    </source>
</evidence>
<reference evidence="6 7" key="1">
    <citation type="submission" date="2020-07" db="EMBL/GenBank/DDBJ databases">
        <title>Comparative genomics of pyrophilous fungi reveals a link between fire events and developmental genes.</title>
        <authorList>
            <consortium name="DOE Joint Genome Institute"/>
            <person name="Steindorff A.S."/>
            <person name="Carver A."/>
            <person name="Calhoun S."/>
            <person name="Stillman K."/>
            <person name="Liu H."/>
            <person name="Lipzen A."/>
            <person name="Pangilinan J."/>
            <person name="Labutti K."/>
            <person name="Bruns T.D."/>
            <person name="Grigoriev I.V."/>
        </authorList>
    </citation>
    <scope>NUCLEOTIDE SEQUENCE [LARGE SCALE GENOMIC DNA]</scope>
    <source>
        <strain evidence="6 7">CBS 144469</strain>
    </source>
</reference>
<dbReference type="AlphaFoldDB" id="A0A8H6HS85"/>
<dbReference type="Pfam" id="PF01753">
    <property type="entry name" value="zf-MYND"/>
    <property type="match status" value="1"/>
</dbReference>
<dbReference type="Proteomes" id="UP000521943">
    <property type="component" value="Unassembled WGS sequence"/>
</dbReference>
<keyword evidence="2 4" id="KW-0863">Zinc-finger</keyword>
<keyword evidence="7" id="KW-1185">Reference proteome</keyword>
<protein>
    <recommendedName>
        <fullName evidence="5">MYND-type domain-containing protein</fullName>
    </recommendedName>
</protein>
<keyword evidence="1" id="KW-0479">Metal-binding</keyword>
<dbReference type="OrthoDB" id="2688364at2759"/>
<dbReference type="PROSITE" id="PS01360">
    <property type="entry name" value="ZF_MYND_1"/>
    <property type="match status" value="1"/>
</dbReference>
<feature type="domain" description="MYND-type" evidence="5">
    <location>
        <begin position="598"/>
        <end position="644"/>
    </location>
</feature>
<evidence type="ECO:0000313" key="6">
    <source>
        <dbReference type="EMBL" id="KAF6752214.1"/>
    </source>
</evidence>
<dbReference type="PROSITE" id="PS50865">
    <property type="entry name" value="ZF_MYND_2"/>
    <property type="match status" value="1"/>
</dbReference>
<evidence type="ECO:0000259" key="5">
    <source>
        <dbReference type="PROSITE" id="PS50865"/>
    </source>
</evidence>
<comment type="caution">
    <text evidence="6">The sequence shown here is derived from an EMBL/GenBank/DDBJ whole genome shotgun (WGS) entry which is preliminary data.</text>
</comment>
<evidence type="ECO:0000256" key="3">
    <source>
        <dbReference type="ARBA" id="ARBA00022833"/>
    </source>
</evidence>
<name>A0A8H6HS85_9AGAR</name>
<dbReference type="InterPro" id="IPR002893">
    <property type="entry name" value="Znf_MYND"/>
</dbReference>
<evidence type="ECO:0000256" key="2">
    <source>
        <dbReference type="ARBA" id="ARBA00022771"/>
    </source>
</evidence>
<accession>A0A8H6HS85</accession>
<sequence length="710" mass="78556">MSMNVILISPFPIVGERYRSCERGPRSLSVLIGRAGQTDDNDSWDCAKHLLCRPPRAVIDRLSPSLLSETMASCQVSRPAGQRLSIIDDTPSDVWYEIAMLSYPPEIASLQSTCRALKELLFQKQVWGAALKAMCRQNRLFLPSYPMERMSVMAIQRCALGPYVFKRMVHRHSSVVARMESAQSLMKTPATKPVGVTDRIKFRNRPILDSGTGVFLVPGGRFLVTFDGDALTLWDIGVAGGPPTKPSQVTQIAFPPGTFPMHRADGDKAAGPAVSVRMRGNDLRVVIAYGRGTVVAKAFDLVSVDTRPTFTLLGSVSIDASHEEHIPCCKELDQFDDRALITVGNGTSREFIVWNFVQSSFSVIYVFHEQIPSTHKVFLTKTHIVELVLKGVVSWLAEPSDIFGTRTPIKPEDPPISPLSHMQHPLECIAISYPHLANPDTFLSTMHKSRVRIANIHGGQLPLTFDVFMRMSESEDCPDYATDPAKFMAEKRKEKDVVVRYQLDVSLHPPDAEGNWTTLNLETISTSMLPGPETTFMATDNPTGFFAPDPFFASLANASNVGKKNLGSLLATASFATYFIYSPEYPGMGDNFGLTKPRRVCDREGCYGREDRLGQLKRCSGCQMVLYCGAPCQNEDWKGHKAACKRLQTLRDIQASAPIRLTSIKKSNVMLETFLGLCTSSGRYVVVLNDYGMLGLGSSNFTTYDFLADM</sequence>
<dbReference type="SUPFAM" id="SSF144232">
    <property type="entry name" value="HIT/MYND zinc finger-like"/>
    <property type="match status" value="1"/>
</dbReference>
<proteinExistence type="predicted"/>